<keyword evidence="4" id="KW-1185">Reference proteome</keyword>
<feature type="chain" id="PRO_5002683329" evidence="1">
    <location>
        <begin position="23"/>
        <end position="125"/>
    </location>
</feature>
<organism evidence="3 4">
    <name type="scientific">Geotalea uraniireducens (strain Rf4)</name>
    <name type="common">Geobacter uraniireducens</name>
    <dbReference type="NCBI Taxonomy" id="351605"/>
    <lineage>
        <taxon>Bacteria</taxon>
        <taxon>Pseudomonadati</taxon>
        <taxon>Thermodesulfobacteriota</taxon>
        <taxon>Desulfuromonadia</taxon>
        <taxon>Geobacterales</taxon>
        <taxon>Geobacteraceae</taxon>
        <taxon>Geotalea</taxon>
    </lineage>
</organism>
<dbReference type="InterPro" id="IPR002109">
    <property type="entry name" value="Glutaredoxin"/>
</dbReference>
<dbReference type="GO" id="GO:0045454">
    <property type="term" value="P:cell redox homeostasis"/>
    <property type="evidence" value="ECO:0007669"/>
    <property type="project" value="TreeGrafter"/>
</dbReference>
<dbReference type="Gene3D" id="3.40.30.10">
    <property type="entry name" value="Glutaredoxin"/>
    <property type="match status" value="1"/>
</dbReference>
<dbReference type="SUPFAM" id="SSF52833">
    <property type="entry name" value="Thioredoxin-like"/>
    <property type="match status" value="1"/>
</dbReference>
<dbReference type="AlphaFoldDB" id="A5G5R4"/>
<feature type="signal peptide" evidence="1">
    <location>
        <begin position="1"/>
        <end position="22"/>
    </location>
</feature>
<dbReference type="InterPro" id="IPR011911">
    <property type="entry name" value="GlrX_YruB"/>
</dbReference>
<dbReference type="OrthoDB" id="9814618at2"/>
<dbReference type="RefSeq" id="WP_011939801.1">
    <property type="nucleotide sequence ID" value="NC_009483.1"/>
</dbReference>
<evidence type="ECO:0000259" key="2">
    <source>
        <dbReference type="Pfam" id="PF00462"/>
    </source>
</evidence>
<proteinExistence type="predicted"/>
<dbReference type="InterPro" id="IPR036249">
    <property type="entry name" value="Thioredoxin-like_sf"/>
</dbReference>
<evidence type="ECO:0000313" key="4">
    <source>
        <dbReference type="Proteomes" id="UP000006695"/>
    </source>
</evidence>
<dbReference type="KEGG" id="gur:Gura_2960"/>
<reference evidence="3 4" key="1">
    <citation type="submission" date="2007-05" db="EMBL/GenBank/DDBJ databases">
        <title>Complete sequence of Geobacter uraniireducens Rf4.</title>
        <authorList>
            <consortium name="US DOE Joint Genome Institute"/>
            <person name="Copeland A."/>
            <person name="Lucas S."/>
            <person name="Lapidus A."/>
            <person name="Barry K."/>
            <person name="Detter J.C."/>
            <person name="Glavina del Rio T."/>
            <person name="Hammon N."/>
            <person name="Israni S."/>
            <person name="Dalin E."/>
            <person name="Tice H."/>
            <person name="Pitluck S."/>
            <person name="Chertkov O."/>
            <person name="Brettin T."/>
            <person name="Bruce D."/>
            <person name="Han C."/>
            <person name="Schmutz J."/>
            <person name="Larimer F."/>
            <person name="Land M."/>
            <person name="Hauser L."/>
            <person name="Kyrpides N."/>
            <person name="Mikhailova N."/>
            <person name="Shelobolina E."/>
            <person name="Aklujkar M."/>
            <person name="Lovley D."/>
            <person name="Richardson P."/>
        </authorList>
    </citation>
    <scope>NUCLEOTIDE SEQUENCE [LARGE SCALE GENOMIC DNA]</scope>
    <source>
        <strain evidence="3 4">Rf4</strain>
    </source>
</reference>
<dbReference type="PROSITE" id="PS51354">
    <property type="entry name" value="GLUTAREDOXIN_2"/>
    <property type="match status" value="1"/>
</dbReference>
<name>A5G5R4_GEOUR</name>
<evidence type="ECO:0000313" key="3">
    <source>
        <dbReference type="EMBL" id="ABQ27132.1"/>
    </source>
</evidence>
<dbReference type="EMBL" id="CP000698">
    <property type="protein sequence ID" value="ABQ27132.1"/>
    <property type="molecule type" value="Genomic_DNA"/>
</dbReference>
<dbReference type="CDD" id="cd02976">
    <property type="entry name" value="NrdH"/>
    <property type="match status" value="1"/>
</dbReference>
<dbReference type="Pfam" id="PF00462">
    <property type="entry name" value="Glutaredoxin"/>
    <property type="match status" value="1"/>
</dbReference>
<keyword evidence="1" id="KW-0732">Signal</keyword>
<gene>
    <name evidence="3" type="ordered locus">Gura_2960</name>
</gene>
<dbReference type="HOGENOM" id="CLU_164657_0_0_7"/>
<dbReference type="Proteomes" id="UP000006695">
    <property type="component" value="Chromosome"/>
</dbReference>
<dbReference type="STRING" id="351605.Gura_2960"/>
<sequence>MPAIIRTIIVLTFILLAAICQAETAADGPQSPISPAAPAKHKYPKIVLYSVSWCPHCKQAKEYFTKNNIPFINKDVELDDAAMNDLTRKYKSQGVPVIVIGDDKVILKGFDEQKFLKAIKGLQEK</sequence>
<evidence type="ECO:0000256" key="1">
    <source>
        <dbReference type="SAM" id="SignalP"/>
    </source>
</evidence>
<dbReference type="InterPro" id="IPR051548">
    <property type="entry name" value="Grx-like_ET"/>
</dbReference>
<dbReference type="PANTHER" id="PTHR34386:SF1">
    <property type="entry name" value="GLUTAREDOXIN-LIKE PROTEIN NRDH"/>
    <property type="match status" value="1"/>
</dbReference>
<dbReference type="PANTHER" id="PTHR34386">
    <property type="entry name" value="GLUTAREDOXIN"/>
    <property type="match status" value="1"/>
</dbReference>
<dbReference type="NCBIfam" id="TIGR02196">
    <property type="entry name" value="GlrX_YruB"/>
    <property type="match status" value="1"/>
</dbReference>
<protein>
    <submittedName>
        <fullName evidence="3">Glutaredoxin-like protein, YruB-family</fullName>
    </submittedName>
</protein>
<feature type="domain" description="Glutaredoxin" evidence="2">
    <location>
        <begin position="46"/>
        <end position="103"/>
    </location>
</feature>
<dbReference type="GO" id="GO:0009055">
    <property type="term" value="F:electron transfer activity"/>
    <property type="evidence" value="ECO:0007669"/>
    <property type="project" value="TreeGrafter"/>
</dbReference>
<accession>A5G5R4</accession>